<evidence type="ECO:0000313" key="2">
    <source>
        <dbReference type="EMBL" id="MFB9990494.1"/>
    </source>
</evidence>
<protein>
    <recommendedName>
        <fullName evidence="4">ABC transmembrane type-1 domain-containing protein</fullName>
    </recommendedName>
</protein>
<evidence type="ECO:0000313" key="3">
    <source>
        <dbReference type="Proteomes" id="UP001589733"/>
    </source>
</evidence>
<evidence type="ECO:0000256" key="1">
    <source>
        <dbReference type="SAM" id="Phobius"/>
    </source>
</evidence>
<dbReference type="Proteomes" id="UP001589733">
    <property type="component" value="Unassembled WGS sequence"/>
</dbReference>
<comment type="caution">
    <text evidence="2">The sequence shown here is derived from an EMBL/GenBank/DDBJ whole genome shotgun (WGS) entry which is preliminary data.</text>
</comment>
<evidence type="ECO:0008006" key="4">
    <source>
        <dbReference type="Google" id="ProtNLM"/>
    </source>
</evidence>
<organism evidence="2 3">
    <name type="scientific">Deinococcus oregonensis</name>
    <dbReference type="NCBI Taxonomy" id="1805970"/>
    <lineage>
        <taxon>Bacteria</taxon>
        <taxon>Thermotogati</taxon>
        <taxon>Deinococcota</taxon>
        <taxon>Deinococci</taxon>
        <taxon>Deinococcales</taxon>
        <taxon>Deinococcaceae</taxon>
        <taxon>Deinococcus</taxon>
    </lineage>
</organism>
<accession>A0ABV6ASM0</accession>
<feature type="transmembrane region" description="Helical" evidence="1">
    <location>
        <begin position="183"/>
        <end position="202"/>
    </location>
</feature>
<dbReference type="RefSeq" id="WP_380004467.1">
    <property type="nucleotide sequence ID" value="NZ_JBHLYR010000004.1"/>
</dbReference>
<keyword evidence="1" id="KW-0812">Transmembrane</keyword>
<keyword evidence="1" id="KW-1133">Transmembrane helix</keyword>
<reference evidence="2 3" key="1">
    <citation type="submission" date="2024-09" db="EMBL/GenBank/DDBJ databases">
        <authorList>
            <person name="Sun Q."/>
            <person name="Mori K."/>
        </authorList>
    </citation>
    <scope>NUCLEOTIDE SEQUENCE [LARGE SCALE GENOMIC DNA]</scope>
    <source>
        <strain evidence="2 3">JCM 13503</strain>
    </source>
</reference>
<gene>
    <name evidence="2" type="ORF">ACFFLM_00630</name>
</gene>
<feature type="transmembrane region" description="Helical" evidence="1">
    <location>
        <begin position="45"/>
        <end position="66"/>
    </location>
</feature>
<dbReference type="EMBL" id="JBHLYR010000004">
    <property type="protein sequence ID" value="MFB9990494.1"/>
    <property type="molecule type" value="Genomic_DNA"/>
</dbReference>
<sequence>MTTEIAAEQGSLPATDSRALSLLTTEHFALQGLRSSTISDSSSRASLYLASISGTLVALSLLGNATRLGPPFVIAALIIAPTLIFLGLATFARVLQSALEDAFYAMGINRIRHLYLELVPEFRPYLLQSDRDDIWGVLANMGSSRGGSGQMMLTTAGAIGIINSVLIGSFAAGLVLAVSPLPFAASLGLGLLVFGISAGLHYRAQQRAWQALTQRHPALFPSDTVPTKLVTGQ</sequence>
<feature type="transmembrane region" description="Helical" evidence="1">
    <location>
        <begin position="72"/>
        <end position="95"/>
    </location>
</feature>
<proteinExistence type="predicted"/>
<keyword evidence="1" id="KW-0472">Membrane</keyword>
<keyword evidence="3" id="KW-1185">Reference proteome</keyword>
<name>A0ABV6ASM0_9DEIO</name>
<feature type="transmembrane region" description="Helical" evidence="1">
    <location>
        <begin position="151"/>
        <end position="177"/>
    </location>
</feature>